<dbReference type="OrthoDB" id="9785812at2"/>
<evidence type="ECO:0000256" key="2">
    <source>
        <dbReference type="ARBA" id="ARBA00022857"/>
    </source>
</evidence>
<evidence type="ECO:0000256" key="4">
    <source>
        <dbReference type="ARBA" id="ARBA00038919"/>
    </source>
</evidence>
<proteinExistence type="inferred from homology"/>
<organism evidence="8 9">
    <name type="scientific">Sediminicurvatus halobius</name>
    <dbReference type="NCBI Taxonomy" id="2182432"/>
    <lineage>
        <taxon>Bacteria</taxon>
        <taxon>Pseudomonadati</taxon>
        <taxon>Pseudomonadota</taxon>
        <taxon>Gammaproteobacteria</taxon>
        <taxon>Chromatiales</taxon>
        <taxon>Ectothiorhodospiraceae</taxon>
        <taxon>Sediminicurvatus</taxon>
    </lineage>
</organism>
<feature type="region of interest" description="Disordered" evidence="6">
    <location>
        <begin position="1"/>
        <end position="28"/>
    </location>
</feature>
<evidence type="ECO:0000259" key="7">
    <source>
        <dbReference type="SMART" id="SM00829"/>
    </source>
</evidence>
<keyword evidence="2" id="KW-0521">NADP</keyword>
<dbReference type="InterPro" id="IPR002364">
    <property type="entry name" value="Quin_OxRdtase/zeta-crystal_CS"/>
</dbReference>
<feature type="domain" description="Enoyl reductase (ER)" evidence="7">
    <location>
        <begin position="10"/>
        <end position="326"/>
    </location>
</feature>
<reference evidence="8 9" key="1">
    <citation type="submission" date="2018-05" db="EMBL/GenBank/DDBJ databases">
        <title>Spiribacter halobius sp. nov., a moderately halophilic bacterium isolated from marine solar saltern.</title>
        <authorList>
            <person name="Zheng W.-S."/>
            <person name="Lu D.-C."/>
            <person name="Du Z.-J."/>
        </authorList>
    </citation>
    <scope>NUCLEOTIDE SEQUENCE [LARGE SCALE GENOMIC DNA]</scope>
    <source>
        <strain evidence="8 9">E85</strain>
    </source>
</reference>
<dbReference type="GO" id="GO:0003960">
    <property type="term" value="F:quinone reductase (NADPH) activity"/>
    <property type="evidence" value="ECO:0007669"/>
    <property type="project" value="UniProtKB-EC"/>
</dbReference>
<dbReference type="PANTHER" id="PTHR48106:SF13">
    <property type="entry name" value="QUINONE OXIDOREDUCTASE-RELATED"/>
    <property type="match status" value="1"/>
</dbReference>
<name>A0A2U2N5T3_9GAMM</name>
<dbReference type="InterPro" id="IPR020843">
    <property type="entry name" value="ER"/>
</dbReference>
<keyword evidence="9" id="KW-1185">Reference proteome</keyword>
<evidence type="ECO:0000256" key="6">
    <source>
        <dbReference type="SAM" id="MobiDB-lite"/>
    </source>
</evidence>
<evidence type="ECO:0000313" key="8">
    <source>
        <dbReference type="EMBL" id="PWG64571.1"/>
    </source>
</evidence>
<gene>
    <name evidence="8" type="ORF">DEM34_04380</name>
</gene>
<evidence type="ECO:0000256" key="3">
    <source>
        <dbReference type="ARBA" id="ARBA00023002"/>
    </source>
</evidence>
<dbReference type="Proteomes" id="UP000245474">
    <property type="component" value="Unassembled WGS sequence"/>
</dbReference>
<dbReference type="InterPro" id="IPR013154">
    <property type="entry name" value="ADH-like_N"/>
</dbReference>
<dbReference type="PROSITE" id="PS01162">
    <property type="entry name" value="QOR_ZETA_CRYSTAL"/>
    <property type="match status" value="1"/>
</dbReference>
<comment type="similarity">
    <text evidence="1">Belongs to the zinc-containing alcohol dehydrogenase family. Quinone oxidoreductase subfamily.</text>
</comment>
<dbReference type="InterPro" id="IPR011032">
    <property type="entry name" value="GroES-like_sf"/>
</dbReference>
<dbReference type="CDD" id="cd05286">
    <property type="entry name" value="QOR2"/>
    <property type="match status" value="1"/>
</dbReference>
<dbReference type="Gene3D" id="3.40.50.720">
    <property type="entry name" value="NAD(P)-binding Rossmann-like Domain"/>
    <property type="match status" value="1"/>
</dbReference>
<dbReference type="SMART" id="SM00829">
    <property type="entry name" value="PKS_ER"/>
    <property type="match status" value="1"/>
</dbReference>
<evidence type="ECO:0000256" key="5">
    <source>
        <dbReference type="ARBA" id="ARBA00048980"/>
    </source>
</evidence>
<dbReference type="Pfam" id="PF08240">
    <property type="entry name" value="ADH_N"/>
    <property type="match status" value="1"/>
</dbReference>
<dbReference type="GO" id="GO:0035925">
    <property type="term" value="F:mRNA 3'-UTR AU-rich region binding"/>
    <property type="evidence" value="ECO:0007669"/>
    <property type="project" value="TreeGrafter"/>
</dbReference>
<dbReference type="SUPFAM" id="SSF51735">
    <property type="entry name" value="NAD(P)-binding Rossmann-fold domains"/>
    <property type="match status" value="1"/>
</dbReference>
<comment type="catalytic activity">
    <reaction evidence="5">
        <text>2 a quinone + NADPH + H(+) = 2 a 1,4-benzosemiquinone + NADP(+)</text>
        <dbReference type="Rhea" id="RHEA:14269"/>
        <dbReference type="ChEBI" id="CHEBI:15378"/>
        <dbReference type="ChEBI" id="CHEBI:57783"/>
        <dbReference type="ChEBI" id="CHEBI:58349"/>
        <dbReference type="ChEBI" id="CHEBI:132124"/>
        <dbReference type="ChEBI" id="CHEBI:134225"/>
        <dbReference type="EC" id="1.6.5.5"/>
    </reaction>
</comment>
<dbReference type="AlphaFoldDB" id="A0A2U2N5T3"/>
<dbReference type="RefSeq" id="WP_109676658.1">
    <property type="nucleotide sequence ID" value="NZ_CP086615.1"/>
</dbReference>
<dbReference type="Pfam" id="PF13602">
    <property type="entry name" value="ADH_zinc_N_2"/>
    <property type="match status" value="1"/>
</dbReference>
<keyword evidence="3" id="KW-0560">Oxidoreductase</keyword>
<evidence type="ECO:0000313" key="9">
    <source>
        <dbReference type="Proteomes" id="UP000245474"/>
    </source>
</evidence>
<dbReference type="GO" id="GO:0008270">
    <property type="term" value="F:zinc ion binding"/>
    <property type="evidence" value="ECO:0007669"/>
    <property type="project" value="InterPro"/>
</dbReference>
<dbReference type="PANTHER" id="PTHR48106">
    <property type="entry name" value="QUINONE OXIDOREDUCTASE PIG3-RELATED"/>
    <property type="match status" value="1"/>
</dbReference>
<evidence type="ECO:0000256" key="1">
    <source>
        <dbReference type="ARBA" id="ARBA00010371"/>
    </source>
</evidence>
<accession>A0A2U2N5T3</accession>
<dbReference type="Gene3D" id="3.90.180.10">
    <property type="entry name" value="Medium-chain alcohol dehydrogenases, catalytic domain"/>
    <property type="match status" value="1"/>
</dbReference>
<dbReference type="EC" id="1.6.5.5" evidence="4"/>
<dbReference type="SUPFAM" id="SSF50129">
    <property type="entry name" value="GroES-like"/>
    <property type="match status" value="1"/>
</dbReference>
<dbReference type="InterPro" id="IPR036291">
    <property type="entry name" value="NAD(P)-bd_dom_sf"/>
</dbReference>
<comment type="caution">
    <text evidence="8">The sequence shown here is derived from an EMBL/GenBank/DDBJ whole genome shotgun (WGS) entry which is preliminary data.</text>
</comment>
<dbReference type="GO" id="GO:0005829">
    <property type="term" value="C:cytosol"/>
    <property type="evidence" value="ECO:0007669"/>
    <property type="project" value="TreeGrafter"/>
</dbReference>
<protein>
    <recommendedName>
        <fullName evidence="4">NADPH:quinone reductase</fullName>
        <ecNumber evidence="4">1.6.5.5</ecNumber>
    </recommendedName>
</protein>
<dbReference type="FunFam" id="3.40.50.720:FF:000053">
    <property type="entry name" value="Quinone oxidoreductase 1"/>
    <property type="match status" value="1"/>
</dbReference>
<sequence>MKAVVATDFGGPEVLSHTEVPDPEPGPGEVRVRVVRAGVNFIDVYNRMGSYRKSRTYGSQPPFVLGREGAGTVDAVGEGVTGLAPGDRVAWCLAPGGYAELAVVPAWQLVRIPEGVDWASATTLMLQGGTAHYLASSLFPLRQGHVALVHAGAGGVGRLLIQIARRRGARVLTTVGTREKAAMAEALGAERAILYRETDFAEAVREATGGEGVDVIYDGVGQATYEGDLQCLRRRGALVVFGAASGAVESVNPLELAEAGSIWFTRPHMAHYMASREEIQGRADDLFAWLAAGELTLRIDREFPLAEAAEAHRYLEAGKTTGKLLLRVRDE</sequence>
<dbReference type="EMBL" id="QFFI01000005">
    <property type="protein sequence ID" value="PWG64571.1"/>
    <property type="molecule type" value="Genomic_DNA"/>
</dbReference>
<dbReference type="InterPro" id="IPR047618">
    <property type="entry name" value="QOR-like"/>
</dbReference>
<dbReference type="GO" id="GO:0070402">
    <property type="term" value="F:NADPH binding"/>
    <property type="evidence" value="ECO:0007669"/>
    <property type="project" value="TreeGrafter"/>
</dbReference>